<dbReference type="AlphaFoldDB" id="A0A1V5ZN85"/>
<comment type="caution">
    <text evidence="1">The sequence shown here is derived from an EMBL/GenBank/DDBJ whole genome shotgun (WGS) entry which is preliminary data.</text>
</comment>
<sequence length="298" mass="34125">MSDELRIDEIENLANKSQIFKETLSPEEKFFHSVYISGVPRINHLGITENPGKFQIRGVDYNLDSVNLIILNTQDILVKMKKGEGGRMYLDCFSFKDGFPWKGTNGRICPKNTEGRAADPFCRECKGQIIVSGLYVDESGKPILSKYEKNLGQPLMIFMRGKGIKYEGLNTYLQQCYRKEYPDRIVSGDDPIKIKNFEKRIVNPKRVVTNVTMGTRKTKFGTIAYIFILNEGIQLPKKTVLEALRLANSTFHQFVEEFDWSKRENFTGGFEEDNVFGINESPSSKQEEDNIGLENIKF</sequence>
<reference evidence="1" key="1">
    <citation type="submission" date="2017-02" db="EMBL/GenBank/DDBJ databases">
        <title>Delving into the versatile metabolic prowess of the omnipresent phylum Bacteroidetes.</title>
        <authorList>
            <person name="Nobu M.K."/>
            <person name="Mei R."/>
            <person name="Narihiro T."/>
            <person name="Kuroda K."/>
            <person name="Liu W.-T."/>
        </authorList>
    </citation>
    <scope>NUCLEOTIDE SEQUENCE</scope>
    <source>
        <strain evidence="1">ADurb.Bin160</strain>
    </source>
</reference>
<evidence type="ECO:0000313" key="1">
    <source>
        <dbReference type="EMBL" id="OQB41571.1"/>
    </source>
</evidence>
<dbReference type="EMBL" id="MWDB01000014">
    <property type="protein sequence ID" value="OQB41571.1"/>
    <property type="molecule type" value="Genomic_DNA"/>
</dbReference>
<organism evidence="1">
    <name type="scientific">candidate division CPR1 bacterium ADurb.Bin160</name>
    <dbReference type="NCBI Taxonomy" id="1852826"/>
    <lineage>
        <taxon>Bacteria</taxon>
        <taxon>candidate division CPR1</taxon>
    </lineage>
</organism>
<protein>
    <submittedName>
        <fullName evidence="1">Uncharacterized protein</fullName>
    </submittedName>
</protein>
<name>A0A1V5ZN85_9BACT</name>
<accession>A0A1V5ZN85</accession>
<gene>
    <name evidence="1" type="ORF">BWY04_00751</name>
</gene>
<dbReference type="Proteomes" id="UP000485621">
    <property type="component" value="Unassembled WGS sequence"/>
</dbReference>
<proteinExistence type="predicted"/>